<sequence>LEVRRRHCRSARGCASEIHRRMRRCRRPEEPAFVPCGQVDPKARRPRKQAVHRRLRRQM</sequence>
<accession>A0A6J4U5T1</accession>
<feature type="region of interest" description="Disordered" evidence="1">
    <location>
        <begin position="36"/>
        <end position="59"/>
    </location>
</feature>
<organism evidence="2">
    <name type="scientific">uncultured Sphingomonadaceae bacterium</name>
    <dbReference type="NCBI Taxonomy" id="169976"/>
    <lineage>
        <taxon>Bacteria</taxon>
        <taxon>Pseudomonadati</taxon>
        <taxon>Pseudomonadota</taxon>
        <taxon>Alphaproteobacteria</taxon>
        <taxon>Sphingomonadales</taxon>
        <taxon>Sphingomonadaceae</taxon>
        <taxon>environmental samples</taxon>
    </lineage>
</organism>
<dbReference type="EMBL" id="CADCVX010000683">
    <property type="protein sequence ID" value="CAA9541184.1"/>
    <property type="molecule type" value="Genomic_DNA"/>
</dbReference>
<evidence type="ECO:0000256" key="1">
    <source>
        <dbReference type="SAM" id="MobiDB-lite"/>
    </source>
</evidence>
<feature type="non-terminal residue" evidence="2">
    <location>
        <position position="59"/>
    </location>
</feature>
<feature type="compositionally biased region" description="Basic residues" evidence="1">
    <location>
        <begin position="44"/>
        <end position="59"/>
    </location>
</feature>
<evidence type="ECO:0000313" key="2">
    <source>
        <dbReference type="EMBL" id="CAA9541184.1"/>
    </source>
</evidence>
<feature type="non-terminal residue" evidence="2">
    <location>
        <position position="1"/>
    </location>
</feature>
<gene>
    <name evidence="2" type="ORF">AVDCRST_MAG91-3868</name>
</gene>
<proteinExistence type="predicted"/>
<name>A0A6J4U5T1_9SPHN</name>
<protein>
    <submittedName>
        <fullName evidence="2">Uncharacterized protein</fullName>
    </submittedName>
</protein>
<reference evidence="2" key="1">
    <citation type="submission" date="2020-02" db="EMBL/GenBank/DDBJ databases">
        <authorList>
            <person name="Meier V. D."/>
        </authorList>
    </citation>
    <scope>NUCLEOTIDE SEQUENCE</scope>
    <source>
        <strain evidence="2">AVDCRST_MAG91</strain>
    </source>
</reference>
<dbReference type="AlphaFoldDB" id="A0A6J4U5T1"/>